<keyword evidence="2" id="KW-1185">Reference proteome</keyword>
<protein>
    <submittedName>
        <fullName evidence="1">Importin alpha subunit (Karyopherin alpha subunit) (Serine-rich RNA polymerase I suppressor protein)</fullName>
    </submittedName>
</protein>
<gene>
    <name evidence="1" type="primary">SRP1</name>
    <name evidence="1" type="ORF">EV182_006345</name>
</gene>
<name>A0ACC1H9E4_9FUNG</name>
<dbReference type="Proteomes" id="UP001145114">
    <property type="component" value="Unassembled WGS sequence"/>
</dbReference>
<reference evidence="1" key="1">
    <citation type="submission" date="2022-06" db="EMBL/GenBank/DDBJ databases">
        <title>Phylogenomic reconstructions and comparative analyses of Kickxellomycotina fungi.</title>
        <authorList>
            <person name="Reynolds N.K."/>
            <person name="Stajich J.E."/>
            <person name="Barry K."/>
            <person name="Grigoriev I.V."/>
            <person name="Crous P."/>
            <person name="Smith M.E."/>
        </authorList>
    </citation>
    <scope>NUCLEOTIDE SEQUENCE</scope>
    <source>
        <strain evidence="1">RSA 2271</strain>
    </source>
</reference>
<proteinExistence type="predicted"/>
<comment type="caution">
    <text evidence="1">The sequence shown here is derived from an EMBL/GenBank/DDBJ whole genome shotgun (WGS) entry which is preliminary data.</text>
</comment>
<accession>A0ACC1H9E4</accession>
<sequence>MPRRTLFVTGFDLDTRARELAYEFERYGRLVRCDIPAPRVPGRKPFAFVEFEDSRDAEDAYNEVHGMRFGRARLSLQVRTLLLVSV</sequence>
<dbReference type="EMBL" id="JAMZIH010007718">
    <property type="protein sequence ID" value="KAJ1672861.1"/>
    <property type="molecule type" value="Genomic_DNA"/>
</dbReference>
<organism evidence="1 2">
    <name type="scientific">Spiromyces aspiralis</name>
    <dbReference type="NCBI Taxonomy" id="68401"/>
    <lineage>
        <taxon>Eukaryota</taxon>
        <taxon>Fungi</taxon>
        <taxon>Fungi incertae sedis</taxon>
        <taxon>Zoopagomycota</taxon>
        <taxon>Kickxellomycotina</taxon>
        <taxon>Kickxellomycetes</taxon>
        <taxon>Kickxellales</taxon>
        <taxon>Kickxellaceae</taxon>
        <taxon>Spiromyces</taxon>
    </lineage>
</organism>
<evidence type="ECO:0000313" key="1">
    <source>
        <dbReference type="EMBL" id="KAJ1672861.1"/>
    </source>
</evidence>
<evidence type="ECO:0000313" key="2">
    <source>
        <dbReference type="Proteomes" id="UP001145114"/>
    </source>
</evidence>